<dbReference type="EMBL" id="VJZA01000029">
    <property type="protein sequence ID" value="TVT21155.1"/>
    <property type="molecule type" value="Genomic_DNA"/>
</dbReference>
<comment type="similarity">
    <text evidence="1">Belongs to the ATP-dependent AMP-binding enzyme family.</text>
</comment>
<proteinExistence type="inferred from homology"/>
<dbReference type="Pfam" id="PF00501">
    <property type="entry name" value="AMP-binding"/>
    <property type="match status" value="2"/>
</dbReference>
<gene>
    <name evidence="5" type="ORF">FNH06_18185</name>
</gene>
<dbReference type="Proteomes" id="UP000318578">
    <property type="component" value="Unassembled WGS sequence"/>
</dbReference>
<reference evidence="5 6" key="1">
    <citation type="submission" date="2019-07" db="EMBL/GenBank/DDBJ databases">
        <title>New species of Amycolatopsis and Streptomyces.</title>
        <authorList>
            <person name="Duangmal K."/>
            <person name="Teo W.F.A."/>
            <person name="Lipun K."/>
        </authorList>
    </citation>
    <scope>NUCLEOTIDE SEQUENCE [LARGE SCALE GENOMIC DNA]</scope>
    <source>
        <strain evidence="5 6">JCM 30562</strain>
    </source>
</reference>
<dbReference type="InterPro" id="IPR020845">
    <property type="entry name" value="AMP-binding_CS"/>
</dbReference>
<evidence type="ECO:0000256" key="1">
    <source>
        <dbReference type="ARBA" id="ARBA00006432"/>
    </source>
</evidence>
<dbReference type="PANTHER" id="PTHR43201">
    <property type="entry name" value="ACYL-COA SYNTHETASE"/>
    <property type="match status" value="1"/>
</dbReference>
<dbReference type="Pfam" id="PF13193">
    <property type="entry name" value="AMP-binding_C"/>
    <property type="match status" value="1"/>
</dbReference>
<dbReference type="Gene3D" id="3.30.300.30">
    <property type="match status" value="1"/>
</dbReference>
<dbReference type="SUPFAM" id="SSF56801">
    <property type="entry name" value="Acetyl-CoA synthetase-like"/>
    <property type="match status" value="1"/>
</dbReference>
<dbReference type="PROSITE" id="PS00455">
    <property type="entry name" value="AMP_BINDING"/>
    <property type="match status" value="1"/>
</dbReference>
<comment type="caution">
    <text evidence="5">The sequence shown here is derived from an EMBL/GenBank/DDBJ whole genome shotgun (WGS) entry which is preliminary data.</text>
</comment>
<evidence type="ECO:0000256" key="2">
    <source>
        <dbReference type="ARBA" id="ARBA00022598"/>
    </source>
</evidence>
<feature type="domain" description="AMP-binding enzyme C-terminal" evidence="4">
    <location>
        <begin position="399"/>
        <end position="473"/>
    </location>
</feature>
<dbReference type="Gene3D" id="3.40.50.12780">
    <property type="entry name" value="N-terminal domain of ligase-like"/>
    <property type="match status" value="1"/>
</dbReference>
<evidence type="ECO:0000313" key="6">
    <source>
        <dbReference type="Proteomes" id="UP000318578"/>
    </source>
</evidence>
<feature type="domain" description="AMP-dependent synthetase/ligase" evidence="3">
    <location>
        <begin position="35"/>
        <end position="128"/>
    </location>
</feature>
<dbReference type="OrthoDB" id="3172305at2"/>
<dbReference type="InterPro" id="IPR025110">
    <property type="entry name" value="AMP-bd_C"/>
</dbReference>
<evidence type="ECO:0000259" key="3">
    <source>
        <dbReference type="Pfam" id="PF00501"/>
    </source>
</evidence>
<keyword evidence="6" id="KW-1185">Reference proteome</keyword>
<dbReference type="InterPro" id="IPR045851">
    <property type="entry name" value="AMP-bd_C_sf"/>
</dbReference>
<dbReference type="GO" id="GO:0006631">
    <property type="term" value="P:fatty acid metabolic process"/>
    <property type="evidence" value="ECO:0007669"/>
    <property type="project" value="TreeGrafter"/>
</dbReference>
<keyword evidence="2 5" id="KW-0436">Ligase</keyword>
<dbReference type="GO" id="GO:0031956">
    <property type="term" value="F:medium-chain fatty acid-CoA ligase activity"/>
    <property type="evidence" value="ECO:0007669"/>
    <property type="project" value="TreeGrafter"/>
</dbReference>
<protein>
    <submittedName>
        <fullName evidence="5">Long-chain fatty acid--CoA ligase</fullName>
    </submittedName>
</protein>
<evidence type="ECO:0000313" key="5">
    <source>
        <dbReference type="EMBL" id="TVT21155.1"/>
    </source>
</evidence>
<sequence>MSTAWIRPYDESGVLPGPRFTGLPASLPALFAGLAEKEPDAEAVVGPDGSRLGYRELFERAARVAGGLAGHGVRPGDRVAIRLGNEVGWCLAFLGASLAGAVAVPVNTRFTEAEAEYVVTDCGAACTIGPGDALPDGPPLVRDAEPDDLAALFYTSGTTGAPKGAMLAHRAILSAAEAARRALELPYGDVRNLVPAPLFHVMGSLVQWLPTCLAAGTTVLQRAFDAGEWLRAITSERITVLTAVPAMYWLALQRPEFASTDVSGVRRVGYGGAPTPPDQVRRLREAFPDAQLCPGYGLTETCGIVSGLPHEYTLSHADTVGFAMPATEFSVSDTGELLVRGPQLMSGYWRRPEATARALKGSWLHTGDIARITADGAIQLLDRRDDVVNRGGENVYCTEVENALAAHPAVGEVAVVGVPDPVLGKKVAAAVVLRGDATAAELVAFARERIADFKVPQYVRLRTEPLPRNAGGKVVKPRLRDETDWGAPLW</sequence>
<name>A0A558AA80_9PSEU</name>
<dbReference type="PANTHER" id="PTHR43201:SF5">
    <property type="entry name" value="MEDIUM-CHAIN ACYL-COA LIGASE ACSF2, MITOCHONDRIAL"/>
    <property type="match status" value="1"/>
</dbReference>
<accession>A0A558AA80</accession>
<dbReference type="InterPro" id="IPR000873">
    <property type="entry name" value="AMP-dep_synth/lig_dom"/>
</dbReference>
<evidence type="ECO:0000259" key="4">
    <source>
        <dbReference type="Pfam" id="PF13193"/>
    </source>
</evidence>
<feature type="domain" description="AMP-dependent synthetase/ligase" evidence="3">
    <location>
        <begin position="140"/>
        <end position="349"/>
    </location>
</feature>
<dbReference type="RefSeq" id="WP_144639991.1">
    <property type="nucleotide sequence ID" value="NZ_BNAX01000001.1"/>
</dbReference>
<organism evidence="5 6">
    <name type="scientific">Amycolatopsis acidiphila</name>
    <dbReference type="NCBI Taxonomy" id="715473"/>
    <lineage>
        <taxon>Bacteria</taxon>
        <taxon>Bacillati</taxon>
        <taxon>Actinomycetota</taxon>
        <taxon>Actinomycetes</taxon>
        <taxon>Pseudonocardiales</taxon>
        <taxon>Pseudonocardiaceae</taxon>
        <taxon>Amycolatopsis</taxon>
    </lineage>
</organism>
<dbReference type="InterPro" id="IPR042099">
    <property type="entry name" value="ANL_N_sf"/>
</dbReference>
<dbReference type="AlphaFoldDB" id="A0A558AA80"/>